<dbReference type="SUPFAM" id="SSF53383">
    <property type="entry name" value="PLP-dependent transferases"/>
    <property type="match status" value="1"/>
</dbReference>
<dbReference type="Proteomes" id="UP000062260">
    <property type="component" value="Chromosome"/>
</dbReference>
<keyword evidence="5 11" id="KW-0028">Amino-acid biosynthesis</keyword>
<keyword evidence="8 11" id="KW-0718">Serine biosynthesis</keyword>
<evidence type="ECO:0000256" key="8">
    <source>
        <dbReference type="ARBA" id="ARBA00023299"/>
    </source>
</evidence>
<comment type="similarity">
    <text evidence="3 11">Belongs to the class-V pyridoxal-phosphate-dependent aminotransferase family. SerC subfamily.</text>
</comment>
<reference evidence="14" key="2">
    <citation type="submission" date="2016-01" db="EMBL/GenBank/DDBJ databases">
        <title>Six Aerococcus type strain genome sequencing and assembly using PacBio and Illumina Hiseq.</title>
        <authorList>
            <person name="Carkaci D."/>
            <person name="Dargis R."/>
            <person name="Nielsen X.C."/>
            <person name="Skovgaard O."/>
            <person name="Fuursted K."/>
            <person name="Christensen J.J."/>
        </authorList>
    </citation>
    <scope>NUCLEOTIDE SEQUENCE [LARGE SCALE GENOMIC DNA]</scope>
    <source>
        <strain evidence="14">CCUG42038B</strain>
    </source>
</reference>
<keyword evidence="14" id="KW-1185">Reference proteome</keyword>
<dbReference type="Gene3D" id="3.90.1150.10">
    <property type="entry name" value="Aspartate Aminotransferase, domain 1"/>
    <property type="match status" value="1"/>
</dbReference>
<dbReference type="InterPro" id="IPR020578">
    <property type="entry name" value="Aminotrans_V_PyrdxlP_BS"/>
</dbReference>
<dbReference type="GO" id="GO:0030170">
    <property type="term" value="F:pyridoxal phosphate binding"/>
    <property type="evidence" value="ECO:0007669"/>
    <property type="project" value="UniProtKB-UniRule"/>
</dbReference>
<dbReference type="KEGG" id="auh:AWM75_01725"/>
<evidence type="ECO:0000256" key="3">
    <source>
        <dbReference type="ARBA" id="ARBA00006904"/>
    </source>
</evidence>
<comment type="pathway">
    <text evidence="2 11 12">Amino-acid biosynthesis; L-serine biosynthesis; L-serine from 3-phospho-D-glycerate: step 2/3.</text>
</comment>
<keyword evidence="7 11" id="KW-0663">Pyridoxal phosphate</keyword>
<evidence type="ECO:0000256" key="6">
    <source>
        <dbReference type="ARBA" id="ARBA00022679"/>
    </source>
</evidence>
<dbReference type="InterPro" id="IPR015424">
    <property type="entry name" value="PyrdxlP-dep_Trfase"/>
</dbReference>
<dbReference type="FunFam" id="3.40.640.10:FF:000010">
    <property type="entry name" value="Phosphoserine aminotransferase"/>
    <property type="match status" value="1"/>
</dbReference>
<comment type="function">
    <text evidence="1 11">Catalyzes the reversible conversion of 3-phosphohydroxypyruvate to phosphoserine and of 3-hydroxy-2-oxo-4-phosphonooxybutanoate to phosphohydroxythreonine.</text>
</comment>
<evidence type="ECO:0000256" key="1">
    <source>
        <dbReference type="ARBA" id="ARBA00003483"/>
    </source>
</evidence>
<dbReference type="GO" id="GO:0005737">
    <property type="term" value="C:cytoplasm"/>
    <property type="evidence" value="ECO:0007669"/>
    <property type="project" value="UniProtKB-SubCell"/>
</dbReference>
<evidence type="ECO:0000256" key="10">
    <source>
        <dbReference type="ARBA" id="ARBA00049007"/>
    </source>
</evidence>
<dbReference type="PIRSF" id="PIRSF000525">
    <property type="entry name" value="SerC"/>
    <property type="match status" value="1"/>
</dbReference>
<evidence type="ECO:0000256" key="7">
    <source>
        <dbReference type="ARBA" id="ARBA00022898"/>
    </source>
</evidence>
<keyword evidence="11" id="KW-0963">Cytoplasm</keyword>
<feature type="binding site" evidence="11">
    <location>
        <position position="152"/>
    </location>
    <ligand>
        <name>pyridoxal 5'-phosphate</name>
        <dbReference type="ChEBI" id="CHEBI:597326"/>
    </ligand>
</feature>
<evidence type="ECO:0000256" key="2">
    <source>
        <dbReference type="ARBA" id="ARBA00005099"/>
    </source>
</evidence>
<evidence type="ECO:0000256" key="12">
    <source>
        <dbReference type="RuleBase" id="RU004505"/>
    </source>
</evidence>
<dbReference type="EMBL" id="CP014163">
    <property type="protein sequence ID" value="AMB98790.1"/>
    <property type="molecule type" value="Genomic_DNA"/>
</dbReference>
<evidence type="ECO:0000256" key="4">
    <source>
        <dbReference type="ARBA" id="ARBA00022576"/>
    </source>
</evidence>
<feature type="binding site" evidence="11">
    <location>
        <position position="43"/>
    </location>
    <ligand>
        <name>L-glutamate</name>
        <dbReference type="ChEBI" id="CHEBI:29985"/>
    </ligand>
</feature>
<dbReference type="GO" id="GO:0006564">
    <property type="term" value="P:L-serine biosynthetic process"/>
    <property type="evidence" value="ECO:0007669"/>
    <property type="project" value="UniProtKB-UniRule"/>
</dbReference>
<feature type="binding site" evidence="11">
    <location>
        <begin position="237"/>
        <end position="238"/>
    </location>
    <ligand>
        <name>pyridoxal 5'-phosphate</name>
        <dbReference type="ChEBI" id="CHEBI:597326"/>
    </ligand>
</feature>
<dbReference type="PANTHER" id="PTHR43247">
    <property type="entry name" value="PHOSPHOSERINE AMINOTRANSFERASE"/>
    <property type="match status" value="1"/>
</dbReference>
<feature type="binding site" evidence="11">
    <location>
        <position position="102"/>
    </location>
    <ligand>
        <name>pyridoxal 5'-phosphate</name>
        <dbReference type="ChEBI" id="CHEBI:597326"/>
    </ligand>
</feature>
<comment type="subcellular location">
    <subcellularLocation>
        <location evidence="11">Cytoplasm</location>
    </subcellularLocation>
</comment>
<comment type="catalytic activity">
    <reaction evidence="9 11">
        <text>4-(phosphooxy)-L-threonine + 2-oxoglutarate = (R)-3-hydroxy-2-oxo-4-phosphooxybutanoate + L-glutamate</text>
        <dbReference type="Rhea" id="RHEA:16573"/>
        <dbReference type="ChEBI" id="CHEBI:16810"/>
        <dbReference type="ChEBI" id="CHEBI:29985"/>
        <dbReference type="ChEBI" id="CHEBI:58452"/>
        <dbReference type="ChEBI" id="CHEBI:58538"/>
        <dbReference type="EC" id="2.6.1.52"/>
    </reaction>
</comment>
<feature type="binding site" evidence="11">
    <location>
        <position position="195"/>
    </location>
    <ligand>
        <name>pyridoxal 5'-phosphate</name>
        <dbReference type="ChEBI" id="CHEBI:597326"/>
    </ligand>
</feature>
<dbReference type="OrthoDB" id="9809412at2"/>
<dbReference type="InterPro" id="IPR015422">
    <property type="entry name" value="PyrdxlP-dep_Trfase_small"/>
</dbReference>
<proteinExistence type="inferred from homology"/>
<reference evidence="13 14" key="1">
    <citation type="journal article" date="2016" name="Genome Announc.">
        <title>Complete Genome Sequences of Aerococcus christensenii CCUG 28831T, Aerococcus sanguinicola CCUG 43001T, Aerococcus urinae CCUG 36881T, Aerococcus urinaeequi CCUG 28094T, Aerococcus urinaehominis CCUG 42038 BT, and Aerococcus viridans CCUG 4311T.</title>
        <authorList>
            <person name="Carkaci D."/>
            <person name="Dargis R."/>
            <person name="Nielsen X.C."/>
            <person name="Skovgaard O."/>
            <person name="Fuursted K."/>
            <person name="Christensen J.J."/>
        </authorList>
    </citation>
    <scope>NUCLEOTIDE SEQUENCE [LARGE SCALE GENOMIC DNA]</scope>
    <source>
        <strain evidence="13 14">CCUG42038B</strain>
    </source>
</reference>
<dbReference type="STRING" id="128944.AWM75_01725"/>
<dbReference type="PROSITE" id="PS00595">
    <property type="entry name" value="AA_TRANSFER_CLASS_5"/>
    <property type="match status" value="1"/>
</dbReference>
<comment type="catalytic activity">
    <reaction evidence="10 11 12">
        <text>O-phospho-L-serine + 2-oxoglutarate = 3-phosphooxypyruvate + L-glutamate</text>
        <dbReference type="Rhea" id="RHEA:14329"/>
        <dbReference type="ChEBI" id="CHEBI:16810"/>
        <dbReference type="ChEBI" id="CHEBI:18110"/>
        <dbReference type="ChEBI" id="CHEBI:29985"/>
        <dbReference type="ChEBI" id="CHEBI:57524"/>
        <dbReference type="EC" id="2.6.1.52"/>
    </reaction>
</comment>
<feature type="binding site" evidence="11">
    <location>
        <begin position="77"/>
        <end position="78"/>
    </location>
    <ligand>
        <name>pyridoxal 5'-phosphate</name>
        <dbReference type="ChEBI" id="CHEBI:597326"/>
    </ligand>
</feature>
<dbReference type="PANTHER" id="PTHR43247:SF1">
    <property type="entry name" value="PHOSPHOSERINE AMINOTRANSFERASE"/>
    <property type="match status" value="1"/>
</dbReference>
<evidence type="ECO:0000313" key="13">
    <source>
        <dbReference type="EMBL" id="AMB98790.1"/>
    </source>
</evidence>
<evidence type="ECO:0000313" key="14">
    <source>
        <dbReference type="Proteomes" id="UP000062260"/>
    </source>
</evidence>
<dbReference type="Gene3D" id="3.40.640.10">
    <property type="entry name" value="Type I PLP-dependent aspartate aminotransferase-like (Major domain)"/>
    <property type="match status" value="1"/>
</dbReference>
<accession>A0A0X8FK58</accession>
<dbReference type="NCBIfam" id="TIGR01364">
    <property type="entry name" value="serC_1"/>
    <property type="match status" value="1"/>
</dbReference>
<dbReference type="InterPro" id="IPR000192">
    <property type="entry name" value="Aminotrans_V_dom"/>
</dbReference>
<dbReference type="HAMAP" id="MF_00160">
    <property type="entry name" value="SerC_aminotrans_5"/>
    <property type="match status" value="1"/>
</dbReference>
<name>A0A0X8FK58_9LACT</name>
<sequence>MSQKIWNLSAGPAIMPDVVLKEIQADLLDYKNTGMSVMEMSHRSSCFQAIIDEAEMLIRELLKVPDNYKVLFMQGGATLQFSAIPMNLKQRAKAAYIDTGSWSTKAIIEAERLGYDVDILASSKEQNYDHIPQFSDLDFSGYDYVHITSNNTIVGSQYSSFPQTGATPLVADMSSDILSRPIDINQFGLIYAGAQKNIGPSGLTLVIIREDLLRRSSQELPIYLNYQLQADKGSMYNTPPTFAIYAAMLVCRWLKGQGGLEAMAGLNLDKAKLIYDYLDQSALFANHIKPQDRSKMNVTFTTGDQAKDAAFVEAAVQTGFLNIKGHRSVGGMRASIYNAFPLAGVQALIDFMKKYEKEVI</sequence>
<dbReference type="InterPro" id="IPR015421">
    <property type="entry name" value="PyrdxlP-dep_Trfase_major"/>
</dbReference>
<feature type="modified residue" description="N6-(pyridoxal phosphate)lysine" evidence="11">
    <location>
        <position position="196"/>
    </location>
</feature>
<comment type="caution">
    <text evidence="11">Lacks conserved residue(s) required for the propagation of feature annotation.</text>
</comment>
<dbReference type="Pfam" id="PF00266">
    <property type="entry name" value="Aminotran_5"/>
    <property type="match status" value="1"/>
</dbReference>
<dbReference type="NCBIfam" id="NF003764">
    <property type="entry name" value="PRK05355.1"/>
    <property type="match status" value="1"/>
</dbReference>
<protein>
    <recommendedName>
        <fullName evidence="11">Phosphoserine aminotransferase</fullName>
        <ecNumber evidence="11">2.6.1.52</ecNumber>
    </recommendedName>
    <alternativeName>
        <fullName evidence="11">Phosphohydroxythreonine aminotransferase</fullName>
        <shortName evidence="11">PSAT</shortName>
    </alternativeName>
</protein>
<comment type="subunit">
    <text evidence="11">Homodimer.</text>
</comment>
<organism evidence="13 14">
    <name type="scientific">Aerococcus urinaehominis</name>
    <dbReference type="NCBI Taxonomy" id="128944"/>
    <lineage>
        <taxon>Bacteria</taxon>
        <taxon>Bacillati</taxon>
        <taxon>Bacillota</taxon>
        <taxon>Bacilli</taxon>
        <taxon>Lactobacillales</taxon>
        <taxon>Aerococcaceae</taxon>
        <taxon>Aerococcus</taxon>
    </lineage>
</organism>
<dbReference type="EC" id="2.6.1.52" evidence="11"/>
<dbReference type="UniPathway" id="UPA00135">
    <property type="reaction ID" value="UER00197"/>
</dbReference>
<dbReference type="AlphaFoldDB" id="A0A0X8FK58"/>
<dbReference type="InterPro" id="IPR022278">
    <property type="entry name" value="Pser_aminoTfrase"/>
</dbReference>
<evidence type="ECO:0000256" key="9">
    <source>
        <dbReference type="ARBA" id="ARBA00047630"/>
    </source>
</evidence>
<keyword evidence="6 11" id="KW-0808">Transferase</keyword>
<comment type="cofactor">
    <cofactor evidence="11">
        <name>pyridoxal 5'-phosphate</name>
        <dbReference type="ChEBI" id="CHEBI:597326"/>
    </cofactor>
    <text evidence="11">Binds 1 pyridoxal phosphate per subunit.</text>
</comment>
<feature type="binding site" evidence="11">
    <location>
        <position position="172"/>
    </location>
    <ligand>
        <name>pyridoxal 5'-phosphate</name>
        <dbReference type="ChEBI" id="CHEBI:597326"/>
    </ligand>
</feature>
<dbReference type="FunFam" id="3.90.1150.10:FF:000006">
    <property type="entry name" value="Phosphoserine aminotransferase"/>
    <property type="match status" value="1"/>
</dbReference>
<keyword evidence="4 11" id="KW-0032">Aminotransferase</keyword>
<evidence type="ECO:0000256" key="5">
    <source>
        <dbReference type="ARBA" id="ARBA00022605"/>
    </source>
</evidence>
<evidence type="ECO:0000256" key="11">
    <source>
        <dbReference type="HAMAP-Rule" id="MF_00160"/>
    </source>
</evidence>
<gene>
    <name evidence="11" type="primary">serC</name>
    <name evidence="13" type="ORF">AWM75_01725</name>
</gene>
<dbReference type="GO" id="GO:0004648">
    <property type="term" value="F:O-phospho-L-serine:2-oxoglutarate aminotransferase activity"/>
    <property type="evidence" value="ECO:0007669"/>
    <property type="project" value="UniProtKB-UniRule"/>
</dbReference>
<dbReference type="RefSeq" id="WP_067977498.1">
    <property type="nucleotide sequence ID" value="NZ_CP014163.1"/>
</dbReference>